<dbReference type="Gene3D" id="2.60.120.10">
    <property type="entry name" value="Jelly Rolls"/>
    <property type="match status" value="1"/>
</dbReference>
<dbReference type="InterPro" id="IPR051257">
    <property type="entry name" value="Diverse_CBS-Domain"/>
</dbReference>
<feature type="domain" description="CBS" evidence="4">
    <location>
        <begin position="170"/>
        <end position="228"/>
    </location>
</feature>
<organism evidence="5">
    <name type="scientific">Candidatus Kentrum sp. MB</name>
    <dbReference type="NCBI Taxonomy" id="2138164"/>
    <lineage>
        <taxon>Bacteria</taxon>
        <taxon>Pseudomonadati</taxon>
        <taxon>Pseudomonadota</taxon>
        <taxon>Gammaproteobacteria</taxon>
        <taxon>Candidatus Kentrum</taxon>
    </lineage>
</organism>
<dbReference type="SUPFAM" id="SSF54631">
    <property type="entry name" value="CBS-domain pair"/>
    <property type="match status" value="1"/>
</dbReference>
<protein>
    <submittedName>
        <fullName evidence="5">Cyclic nucleotide-binding protein</fullName>
    </submittedName>
</protein>
<keyword evidence="1 2" id="KW-0129">CBS domain</keyword>
<accession>A0A450X2T8</accession>
<dbReference type="InterPro" id="IPR005105">
    <property type="entry name" value="GlnD_Uridyltrans_N"/>
</dbReference>
<dbReference type="Pfam" id="PF00027">
    <property type="entry name" value="cNMP_binding"/>
    <property type="match status" value="1"/>
</dbReference>
<feature type="domain" description="CBS" evidence="4">
    <location>
        <begin position="231"/>
        <end position="290"/>
    </location>
</feature>
<dbReference type="Gene3D" id="3.10.580.10">
    <property type="entry name" value="CBS-domain"/>
    <property type="match status" value="1"/>
</dbReference>
<dbReference type="SMART" id="SM00116">
    <property type="entry name" value="CBS"/>
    <property type="match status" value="2"/>
</dbReference>
<evidence type="ECO:0000256" key="2">
    <source>
        <dbReference type="PROSITE-ProRule" id="PRU00703"/>
    </source>
</evidence>
<evidence type="ECO:0000259" key="3">
    <source>
        <dbReference type="PROSITE" id="PS50042"/>
    </source>
</evidence>
<dbReference type="PROSITE" id="PS51371">
    <property type="entry name" value="CBS"/>
    <property type="match status" value="2"/>
</dbReference>
<reference evidence="5" key="1">
    <citation type="submission" date="2019-02" db="EMBL/GenBank/DDBJ databases">
        <authorList>
            <person name="Gruber-Vodicka R. H."/>
            <person name="Seah K. B. B."/>
        </authorList>
    </citation>
    <scope>NUCLEOTIDE SEQUENCE</scope>
    <source>
        <strain evidence="5">BECK_BZ197</strain>
    </source>
</reference>
<proteinExistence type="predicted"/>
<dbReference type="InterPro" id="IPR000595">
    <property type="entry name" value="cNMP-bd_dom"/>
</dbReference>
<gene>
    <name evidence="5" type="ORF">BECKMB1821G_GA0114241_100534</name>
</gene>
<dbReference type="SUPFAM" id="SSF51206">
    <property type="entry name" value="cAMP-binding domain-like"/>
    <property type="match status" value="1"/>
</dbReference>
<dbReference type="CDD" id="cd05401">
    <property type="entry name" value="NT_GlnE_GlnD_like"/>
    <property type="match status" value="1"/>
</dbReference>
<dbReference type="PANTHER" id="PTHR43080:SF2">
    <property type="entry name" value="CBS DOMAIN-CONTAINING PROTEIN"/>
    <property type="match status" value="1"/>
</dbReference>
<dbReference type="InterPro" id="IPR000644">
    <property type="entry name" value="CBS_dom"/>
</dbReference>
<dbReference type="PROSITE" id="PS50042">
    <property type="entry name" value="CNMP_BINDING_3"/>
    <property type="match status" value="1"/>
</dbReference>
<dbReference type="EMBL" id="CAADFO010000005">
    <property type="protein sequence ID" value="VFK23541.1"/>
    <property type="molecule type" value="Genomic_DNA"/>
</dbReference>
<dbReference type="GO" id="GO:0008773">
    <property type="term" value="F:[protein-PII] uridylyltransferase activity"/>
    <property type="evidence" value="ECO:0007669"/>
    <property type="project" value="InterPro"/>
</dbReference>
<dbReference type="SMART" id="SM00100">
    <property type="entry name" value="cNMP"/>
    <property type="match status" value="1"/>
</dbReference>
<dbReference type="InterPro" id="IPR018490">
    <property type="entry name" value="cNMP-bd_dom_sf"/>
</dbReference>
<evidence type="ECO:0000313" key="5">
    <source>
        <dbReference type="EMBL" id="VFK23541.1"/>
    </source>
</evidence>
<dbReference type="InterPro" id="IPR046342">
    <property type="entry name" value="CBS_dom_sf"/>
</dbReference>
<feature type="domain" description="Cyclic nucleotide-binding" evidence="3">
    <location>
        <begin position="30"/>
        <end position="128"/>
    </location>
</feature>
<evidence type="ECO:0000256" key="1">
    <source>
        <dbReference type="ARBA" id="ARBA00023122"/>
    </source>
</evidence>
<name>A0A450X2T8_9GAMM</name>
<evidence type="ECO:0000259" key="4">
    <source>
        <dbReference type="PROSITE" id="PS51371"/>
    </source>
</evidence>
<dbReference type="CDD" id="cd00038">
    <property type="entry name" value="CAP_ED"/>
    <property type="match status" value="1"/>
</dbReference>
<dbReference type="InterPro" id="IPR014710">
    <property type="entry name" value="RmlC-like_jellyroll"/>
</dbReference>
<dbReference type="PANTHER" id="PTHR43080">
    <property type="entry name" value="CBS DOMAIN-CONTAINING PROTEIN CBSX3, MITOCHONDRIAL"/>
    <property type="match status" value="1"/>
</dbReference>
<sequence>MTPNTTANASSYSTSSYENPTYDQLVRYDFFRQLEQEAREEITAFARHLSLPADRIVFRHGSPYQGVIHVILSGAVRQVWPDGKAVERCPGDLLGIAGYLDNRRYASTITTRTDCAFWLLPINQLRQLETRYSSVSDAMDRMIAERIHCCVEMTMDATAPLSGLSVSHAMKAPLVCCEPDTPLREAFALMRKKGISSLAVMEDEKTLSGLLTYPDLYDAIFEKGISREGSISSAGYRTPHEIAENASLRQAEHLQQRKSVKHLIVTRQGKPAGILSQTDILRAIVSASPSLLAKIRRAKDFAALRQFHDKLPQFTADVRNANRSITATIRALGEAHQGILQRCVTLTLREFGKSQGTPPGPFALLVFGSGGRHEMLLTPDQDNAMILGDSVTEDTARKWFADFTNLLNQRMADVGYALCPGEIMARNPAWRKRLSDWKRQLDHIIRYPTPKAARWSHIVLDFKFLYGDETLLSGLRQQITEKLRENPRLLRMMVEDDAEGRPPLGFFDRLITTTANGQKNRIDLKRNALRIVADAARVYAWREGIPASNTVDRFQALSQQRVLSREFVKTTLAAYDALLDLYLEQRLQRALRGDTEDTLLDYNLLTPHEQELLRISLRAVKRLQERLQGDFEVGLW</sequence>
<dbReference type="InterPro" id="IPR018821">
    <property type="entry name" value="DUF294_put_nucleoTrafse_sb-bd"/>
</dbReference>
<dbReference type="AlphaFoldDB" id="A0A450X2T8"/>
<dbReference type="Pfam" id="PF03445">
    <property type="entry name" value="DUF294"/>
    <property type="match status" value="1"/>
</dbReference>
<dbReference type="Pfam" id="PF00571">
    <property type="entry name" value="CBS"/>
    <property type="match status" value="2"/>
</dbReference>
<dbReference type="Pfam" id="PF10335">
    <property type="entry name" value="DUF294_C"/>
    <property type="match status" value="1"/>
</dbReference>